<dbReference type="GO" id="GO:0035251">
    <property type="term" value="F:UDP-glucosyltransferase activity"/>
    <property type="evidence" value="ECO:0007669"/>
    <property type="project" value="TreeGrafter"/>
</dbReference>
<dbReference type="PANTHER" id="PTHR48047">
    <property type="entry name" value="GLYCOSYLTRANSFERASE"/>
    <property type="match status" value="1"/>
</dbReference>
<dbReference type="Pfam" id="PF00201">
    <property type="entry name" value="UDPGT"/>
    <property type="match status" value="1"/>
</dbReference>
<dbReference type="SUPFAM" id="SSF53756">
    <property type="entry name" value="UDP-Glycosyltransferase/glycogen phosphorylase"/>
    <property type="match status" value="1"/>
</dbReference>
<reference evidence="3" key="1">
    <citation type="submission" date="2019-10" db="EMBL/GenBank/DDBJ databases">
        <authorList>
            <person name="Zhang R."/>
            <person name="Pan Y."/>
            <person name="Wang J."/>
            <person name="Ma R."/>
            <person name="Yu S."/>
        </authorList>
    </citation>
    <scope>NUCLEOTIDE SEQUENCE</scope>
    <source>
        <strain evidence="3">LA-IB0</strain>
        <tissue evidence="3">Leaf</tissue>
    </source>
</reference>
<evidence type="ECO:0000313" key="4">
    <source>
        <dbReference type="Proteomes" id="UP000826271"/>
    </source>
</evidence>
<keyword evidence="2" id="KW-0808">Transferase</keyword>
<dbReference type="EMBL" id="WHWC01000035">
    <property type="protein sequence ID" value="KAG8363127.1"/>
    <property type="molecule type" value="Genomic_DNA"/>
</dbReference>
<accession>A0AAV6W4C3</accession>
<gene>
    <name evidence="3" type="ORF">BUALT_BualtUnG0001800</name>
</gene>
<dbReference type="InterPro" id="IPR002213">
    <property type="entry name" value="UDP_glucos_trans"/>
</dbReference>
<comment type="caution">
    <text evidence="3">The sequence shown here is derived from an EMBL/GenBank/DDBJ whole genome shotgun (WGS) entry which is preliminary data.</text>
</comment>
<proteinExistence type="inferred from homology"/>
<sequence>MSNFSYTMHQTLEREKPHVNTKSLDEPFLIPGFSNLKLTRNDFAPPFNDIEPSGEHVEFMTEQIMAVTMSYGVIVNNFYELESNYVDYWNEKIGPKAFCVSPLCAAAPPPPSPPEVMEKPSYVKFLDQQLKCEWNSVMESNSAGVPTVAMPFVAEQHLNARFVAEEVAVGLRVMARGGSVKGRGRRWIC</sequence>
<comment type="similarity">
    <text evidence="1">Belongs to the UDP-glycosyltransferase family.</text>
</comment>
<organism evidence="3 4">
    <name type="scientific">Buddleja alternifolia</name>
    <dbReference type="NCBI Taxonomy" id="168488"/>
    <lineage>
        <taxon>Eukaryota</taxon>
        <taxon>Viridiplantae</taxon>
        <taxon>Streptophyta</taxon>
        <taxon>Embryophyta</taxon>
        <taxon>Tracheophyta</taxon>
        <taxon>Spermatophyta</taxon>
        <taxon>Magnoliopsida</taxon>
        <taxon>eudicotyledons</taxon>
        <taxon>Gunneridae</taxon>
        <taxon>Pentapetalae</taxon>
        <taxon>asterids</taxon>
        <taxon>lamiids</taxon>
        <taxon>Lamiales</taxon>
        <taxon>Scrophulariaceae</taxon>
        <taxon>Buddlejeae</taxon>
        <taxon>Buddleja</taxon>
    </lineage>
</organism>
<keyword evidence="4" id="KW-1185">Reference proteome</keyword>
<evidence type="ECO:0000256" key="1">
    <source>
        <dbReference type="ARBA" id="ARBA00009995"/>
    </source>
</evidence>
<dbReference type="AlphaFoldDB" id="A0AAV6W4C3"/>
<dbReference type="Proteomes" id="UP000826271">
    <property type="component" value="Unassembled WGS sequence"/>
</dbReference>
<protein>
    <submittedName>
        <fullName evidence="3">Uncharacterized protein</fullName>
    </submittedName>
</protein>
<dbReference type="PANTHER" id="PTHR48047:SF51">
    <property type="entry name" value="GLYCOSYLTRANSFERASE"/>
    <property type="match status" value="1"/>
</dbReference>
<evidence type="ECO:0000313" key="3">
    <source>
        <dbReference type="EMBL" id="KAG8363127.1"/>
    </source>
</evidence>
<dbReference type="Gene3D" id="3.40.50.2000">
    <property type="entry name" value="Glycogen Phosphorylase B"/>
    <property type="match status" value="2"/>
</dbReference>
<name>A0AAV6W4C3_9LAMI</name>
<evidence type="ECO:0000256" key="2">
    <source>
        <dbReference type="ARBA" id="ARBA00022679"/>
    </source>
</evidence>